<dbReference type="OrthoDB" id="8909257at2"/>
<feature type="domain" description="Glycine zipper 2TM" evidence="4">
    <location>
        <begin position="69"/>
        <end position="109"/>
    </location>
</feature>
<dbReference type="Pfam" id="PF05433">
    <property type="entry name" value="Rick_17kDa_Anti"/>
    <property type="match status" value="1"/>
</dbReference>
<dbReference type="GO" id="GO:0019867">
    <property type="term" value="C:outer membrane"/>
    <property type="evidence" value="ECO:0007669"/>
    <property type="project" value="InterPro"/>
</dbReference>
<sequence length="184" mass="18721">MNKKAVTRRPSLPLLLCGAAVLAAMPWAAQADEWARVVSSTPIVQPVTVQRQVCAPPATPPSPTSTGVGAVIGAIAGGVIGNAIGGGSGRDLATGAGIVGGAIVGNQIESSNRAQAQAAQQCTTQNVVESRVIGYQVTWEYAGKQYITHMAQDPGAWVRVQIIPIEPAALGPTPAAASPVPMPR</sequence>
<protein>
    <submittedName>
        <fullName evidence="5">Uncharacterized protein YcfJ</fullName>
    </submittedName>
</protein>
<dbReference type="PANTHER" id="PTHR35603">
    <property type="match status" value="1"/>
</dbReference>
<keyword evidence="3" id="KW-0732">Signal</keyword>
<dbReference type="InterPro" id="IPR051407">
    <property type="entry name" value="Bact_OM_lipoprot/Surf_antigen"/>
</dbReference>
<comment type="subcellular location">
    <subcellularLocation>
        <location evidence="1">Membrane</location>
    </subcellularLocation>
</comment>
<evidence type="ECO:0000256" key="1">
    <source>
        <dbReference type="ARBA" id="ARBA00004370"/>
    </source>
</evidence>
<dbReference type="EMBL" id="RKQL01000006">
    <property type="protein sequence ID" value="RPE64520.1"/>
    <property type="molecule type" value="Genomic_DNA"/>
</dbReference>
<organism evidence="5 6">
    <name type="scientific">Tibeticola sediminis</name>
    <dbReference type="NCBI Taxonomy" id="1917811"/>
    <lineage>
        <taxon>Bacteria</taxon>
        <taxon>Pseudomonadati</taxon>
        <taxon>Pseudomonadota</taxon>
        <taxon>Betaproteobacteria</taxon>
        <taxon>Burkholderiales</taxon>
        <taxon>Comamonadaceae</taxon>
        <taxon>Tibeticola</taxon>
    </lineage>
</organism>
<comment type="caution">
    <text evidence="5">The sequence shown here is derived from an EMBL/GenBank/DDBJ whole genome shotgun (WGS) entry which is preliminary data.</text>
</comment>
<feature type="chain" id="PRO_5018163800" evidence="3">
    <location>
        <begin position="32"/>
        <end position="184"/>
    </location>
</feature>
<reference evidence="5 6" key="1">
    <citation type="submission" date="2018-11" db="EMBL/GenBank/DDBJ databases">
        <title>Genomic Encyclopedia of Type Strains, Phase IV (KMG-IV): sequencing the most valuable type-strain genomes for metagenomic binning, comparative biology and taxonomic classification.</title>
        <authorList>
            <person name="Goeker M."/>
        </authorList>
    </citation>
    <scope>NUCLEOTIDE SEQUENCE [LARGE SCALE GENOMIC DNA]</scope>
    <source>
        <strain evidence="5 6">DSM 101684</strain>
    </source>
</reference>
<evidence type="ECO:0000259" key="4">
    <source>
        <dbReference type="Pfam" id="PF05433"/>
    </source>
</evidence>
<dbReference type="AlphaFoldDB" id="A0A3N4US24"/>
<dbReference type="InterPro" id="IPR008816">
    <property type="entry name" value="Gly_zipper_2TM_dom"/>
</dbReference>
<dbReference type="Proteomes" id="UP000272193">
    <property type="component" value="Unassembled WGS sequence"/>
</dbReference>
<feature type="signal peptide" evidence="3">
    <location>
        <begin position="1"/>
        <end position="31"/>
    </location>
</feature>
<accession>A0A3N4US24</accession>
<proteinExistence type="predicted"/>
<keyword evidence="2" id="KW-0472">Membrane</keyword>
<evidence type="ECO:0000313" key="6">
    <source>
        <dbReference type="Proteomes" id="UP000272193"/>
    </source>
</evidence>
<gene>
    <name evidence="5" type="ORF">EDC62_2339</name>
</gene>
<dbReference type="RefSeq" id="WP_124223949.1">
    <property type="nucleotide sequence ID" value="NZ_RKQL01000006.1"/>
</dbReference>
<dbReference type="PANTHER" id="PTHR35603:SF2">
    <property type="entry name" value="OUTER MEMBRANE LIPOPROTEIN"/>
    <property type="match status" value="1"/>
</dbReference>
<name>A0A3N4US24_9BURK</name>
<evidence type="ECO:0000256" key="2">
    <source>
        <dbReference type="ARBA" id="ARBA00023136"/>
    </source>
</evidence>
<evidence type="ECO:0000256" key="3">
    <source>
        <dbReference type="SAM" id="SignalP"/>
    </source>
</evidence>
<keyword evidence="6" id="KW-1185">Reference proteome</keyword>
<evidence type="ECO:0000313" key="5">
    <source>
        <dbReference type="EMBL" id="RPE64520.1"/>
    </source>
</evidence>